<organism evidence="1 2">
    <name type="scientific">Streptomyces lonegramiae</name>
    <dbReference type="NCBI Taxonomy" id="3075524"/>
    <lineage>
        <taxon>Bacteria</taxon>
        <taxon>Bacillati</taxon>
        <taxon>Actinomycetota</taxon>
        <taxon>Actinomycetes</taxon>
        <taxon>Kitasatosporales</taxon>
        <taxon>Streptomycetaceae</taxon>
        <taxon>Streptomyces</taxon>
    </lineage>
</organism>
<dbReference type="RefSeq" id="WP_311725486.1">
    <property type="nucleotide sequence ID" value="NZ_JAVRFD010000009.1"/>
</dbReference>
<dbReference type="EMBL" id="JAVRFD010000009">
    <property type="protein sequence ID" value="MDT0545022.1"/>
    <property type="molecule type" value="Genomic_DNA"/>
</dbReference>
<gene>
    <name evidence="1" type="ORF">RND15_20255</name>
</gene>
<accession>A0ABU2XGR7</accession>
<comment type="caution">
    <text evidence="1">The sequence shown here is derived from an EMBL/GenBank/DDBJ whole genome shotgun (WGS) entry which is preliminary data.</text>
</comment>
<keyword evidence="2" id="KW-1185">Reference proteome</keyword>
<reference evidence="1" key="1">
    <citation type="submission" date="2024-05" db="EMBL/GenBank/DDBJ databases">
        <title>30 novel species of actinomycetes from the DSMZ collection.</title>
        <authorList>
            <person name="Nouioui I."/>
        </authorList>
    </citation>
    <scope>NUCLEOTIDE SEQUENCE</scope>
    <source>
        <strain evidence="1">DSM 41529</strain>
    </source>
</reference>
<evidence type="ECO:0008006" key="3">
    <source>
        <dbReference type="Google" id="ProtNLM"/>
    </source>
</evidence>
<dbReference type="InterPro" id="IPR000415">
    <property type="entry name" value="Nitroreductase-like"/>
</dbReference>
<protein>
    <recommendedName>
        <fullName evidence="3">Nitroreductase family protein</fullName>
    </recommendedName>
</protein>
<name>A0ABU2XGR7_9ACTN</name>
<dbReference type="Gene3D" id="3.40.109.10">
    <property type="entry name" value="NADH Oxidase"/>
    <property type="match status" value="1"/>
</dbReference>
<evidence type="ECO:0000313" key="2">
    <source>
        <dbReference type="Proteomes" id="UP001180754"/>
    </source>
</evidence>
<evidence type="ECO:0000313" key="1">
    <source>
        <dbReference type="EMBL" id="MDT0545022.1"/>
    </source>
</evidence>
<sequence>MQPSALDAATLEKLISAAVAAPSMHHTQPPWHCRLDPDTVTLEVRAAPGRVPRHAERPDGMARTLNLTVGAAVFNLRVAMAHFGWRPVVQLLPRPSEPELLATVRPEPAPSGGDGHLDDLYEVIWRRHGDRLASSGRVSGRRLPQRVLSALAEAAHTHGTTLYFPRDEETAQLLRINEEAERRNARVLGRATGNGSGPHGQERADAFAQRPTVAVLSTRHDHHADWLRAGQALQHVLLVAAAHTARAALLHQALEWPDLRWALSDDRRVTDHAQMLIRLG</sequence>
<dbReference type="Proteomes" id="UP001180754">
    <property type="component" value="Unassembled WGS sequence"/>
</dbReference>
<proteinExistence type="predicted"/>